<feature type="transmembrane region" description="Helical" evidence="1">
    <location>
        <begin position="217"/>
        <end position="238"/>
    </location>
</feature>
<evidence type="ECO:0000313" key="2">
    <source>
        <dbReference type="EMBL" id="RED89350.1"/>
    </source>
</evidence>
<feature type="transmembrane region" description="Helical" evidence="1">
    <location>
        <begin position="53"/>
        <end position="72"/>
    </location>
</feature>
<sequence>MPQGTFFFLVKHELAARGSKLRLGKWLWIYGGLLLLLAAVAVAIWGNNADYDPSYFMFTAYVFPFMIFGFAVEALKREWAEGTIGWWLSLPHSRVQLLGAKAIAAWIRFTSYVLLYFAVVLLLDVYSVAMYGDRVTSVKGMLVLEAQLFGILVGISPVMLAIGLLFVAVRRSGLKPLLPLLWLLMGIGGNVFGWMTGGGQLTVYGSDENLGPLVYPIWIWLWLIPIWAIAALLFAATIKVCDKHLER</sequence>
<evidence type="ECO:0000256" key="1">
    <source>
        <dbReference type="SAM" id="Phobius"/>
    </source>
</evidence>
<dbReference type="EMBL" id="QRDZ01000001">
    <property type="protein sequence ID" value="RED89350.1"/>
    <property type="molecule type" value="Genomic_DNA"/>
</dbReference>
<accession>A0A3D9KRP1</accession>
<dbReference type="RefSeq" id="WP_116058797.1">
    <property type="nucleotide sequence ID" value="NZ_QRDZ01000001.1"/>
</dbReference>
<feature type="transmembrane region" description="Helical" evidence="1">
    <location>
        <begin position="27"/>
        <end position="47"/>
    </location>
</feature>
<proteinExistence type="predicted"/>
<reference evidence="2 3" key="1">
    <citation type="submission" date="2018-07" db="EMBL/GenBank/DDBJ databases">
        <title>Genomic Encyclopedia of Type Strains, Phase III (KMG-III): the genomes of soil and plant-associated and newly described type strains.</title>
        <authorList>
            <person name="Whitman W."/>
        </authorList>
    </citation>
    <scope>NUCLEOTIDE SEQUENCE [LARGE SCALE GENOMIC DNA]</scope>
    <source>
        <strain evidence="2 3">CECT 7287</strain>
    </source>
</reference>
<feature type="transmembrane region" description="Helical" evidence="1">
    <location>
        <begin position="146"/>
        <end position="168"/>
    </location>
</feature>
<gene>
    <name evidence="2" type="ORF">DFP98_101326</name>
</gene>
<keyword evidence="1" id="KW-1133">Transmembrane helix</keyword>
<dbReference type="AlphaFoldDB" id="A0A3D9KRP1"/>
<name>A0A3D9KRP1_9BACL</name>
<keyword evidence="1" id="KW-0812">Transmembrane</keyword>
<dbReference type="Pfam" id="PF12679">
    <property type="entry name" value="ABC2_membrane_2"/>
    <property type="match status" value="1"/>
</dbReference>
<organism evidence="2 3">
    <name type="scientific">Cohnella phaseoli</name>
    <dbReference type="NCBI Taxonomy" id="456490"/>
    <lineage>
        <taxon>Bacteria</taxon>
        <taxon>Bacillati</taxon>
        <taxon>Bacillota</taxon>
        <taxon>Bacilli</taxon>
        <taxon>Bacillales</taxon>
        <taxon>Paenibacillaceae</taxon>
        <taxon>Cohnella</taxon>
    </lineage>
</organism>
<feature type="transmembrane region" description="Helical" evidence="1">
    <location>
        <begin position="103"/>
        <end position="126"/>
    </location>
</feature>
<comment type="caution">
    <text evidence="2">The sequence shown here is derived from an EMBL/GenBank/DDBJ whole genome shotgun (WGS) entry which is preliminary data.</text>
</comment>
<evidence type="ECO:0000313" key="3">
    <source>
        <dbReference type="Proteomes" id="UP000256977"/>
    </source>
</evidence>
<dbReference type="OrthoDB" id="2373063at2"/>
<protein>
    <submittedName>
        <fullName evidence="2">ABC-2 family transporter</fullName>
    </submittedName>
</protein>
<keyword evidence="1" id="KW-0472">Membrane</keyword>
<keyword evidence="3" id="KW-1185">Reference proteome</keyword>
<feature type="transmembrane region" description="Helical" evidence="1">
    <location>
        <begin position="180"/>
        <end position="197"/>
    </location>
</feature>
<dbReference type="Proteomes" id="UP000256977">
    <property type="component" value="Unassembled WGS sequence"/>
</dbReference>